<gene>
    <name evidence="2" type="ORF">O3M35_010373</name>
</gene>
<keyword evidence="3" id="KW-1185">Reference proteome</keyword>
<proteinExistence type="predicted"/>
<dbReference type="EMBL" id="JAPXFL010000007">
    <property type="protein sequence ID" value="KAK9503911.1"/>
    <property type="molecule type" value="Genomic_DNA"/>
</dbReference>
<feature type="coiled-coil region" evidence="1">
    <location>
        <begin position="198"/>
        <end position="225"/>
    </location>
</feature>
<organism evidence="2 3">
    <name type="scientific">Rhynocoris fuscipes</name>
    <dbReference type="NCBI Taxonomy" id="488301"/>
    <lineage>
        <taxon>Eukaryota</taxon>
        <taxon>Metazoa</taxon>
        <taxon>Ecdysozoa</taxon>
        <taxon>Arthropoda</taxon>
        <taxon>Hexapoda</taxon>
        <taxon>Insecta</taxon>
        <taxon>Pterygota</taxon>
        <taxon>Neoptera</taxon>
        <taxon>Paraneoptera</taxon>
        <taxon>Hemiptera</taxon>
        <taxon>Heteroptera</taxon>
        <taxon>Panheteroptera</taxon>
        <taxon>Cimicomorpha</taxon>
        <taxon>Reduviidae</taxon>
        <taxon>Harpactorinae</taxon>
        <taxon>Harpactorini</taxon>
        <taxon>Rhynocoris</taxon>
    </lineage>
</organism>
<evidence type="ECO:0000313" key="3">
    <source>
        <dbReference type="Proteomes" id="UP001461498"/>
    </source>
</evidence>
<keyword evidence="1" id="KW-0175">Coiled coil</keyword>
<dbReference type="Proteomes" id="UP001461498">
    <property type="component" value="Unassembled WGS sequence"/>
</dbReference>
<evidence type="ECO:0000256" key="1">
    <source>
        <dbReference type="SAM" id="Coils"/>
    </source>
</evidence>
<feature type="coiled-coil region" evidence="1">
    <location>
        <begin position="32"/>
        <end position="128"/>
    </location>
</feature>
<evidence type="ECO:0000313" key="2">
    <source>
        <dbReference type="EMBL" id="KAK9503912.1"/>
    </source>
</evidence>
<sequence>MNNTSDQNSKQRNDHSADFIPAASHYALKLAFQTLKERFEKQQNRITALEEENLKLKEIKCNTSVESNQCTNVIELEKKIDELSRQKSQLSHHIFMLATENKNHWDSISKLNEEKKILLDQIRELNSKLDSIDSTKMLLKNTPFILQDGESSLCDSVKENTVETTAEDDDKDSLVSIETVKDLSLNDKENKVDLYELNNELKEIVDKFKENKNLLRKQQAGLKEALDSVKKIYKGLKIYSRYLKNLKTEKSSSAEEEIEGKDNLESLDSSLRKTAPEVGDSYYNSDELICPFCCKLFVKNTAAKEYHEHFILHVQDCSDDNESVLKSFEIIV</sequence>
<dbReference type="AlphaFoldDB" id="A0AAW1D043"/>
<comment type="caution">
    <text evidence="2">The sequence shown here is derived from an EMBL/GenBank/DDBJ whole genome shotgun (WGS) entry which is preliminary data.</text>
</comment>
<reference evidence="2 3" key="1">
    <citation type="submission" date="2022-12" db="EMBL/GenBank/DDBJ databases">
        <title>Chromosome-level genome assembly of true bugs.</title>
        <authorList>
            <person name="Ma L."/>
            <person name="Li H."/>
        </authorList>
    </citation>
    <scope>NUCLEOTIDE SEQUENCE [LARGE SCALE GENOMIC DNA]</scope>
    <source>
        <strain evidence="2">Lab_2022b</strain>
    </source>
</reference>
<protein>
    <recommendedName>
        <fullName evidence="4">UBZ1-type domain-containing protein</fullName>
    </recommendedName>
</protein>
<name>A0AAW1D043_9HEMI</name>
<evidence type="ECO:0008006" key="4">
    <source>
        <dbReference type="Google" id="ProtNLM"/>
    </source>
</evidence>
<accession>A0AAW1D043</accession>
<dbReference type="EMBL" id="JAPXFL010000007">
    <property type="protein sequence ID" value="KAK9503912.1"/>
    <property type="molecule type" value="Genomic_DNA"/>
</dbReference>